<dbReference type="EMBL" id="JBHUJB010000089">
    <property type="protein sequence ID" value="MFD2160644.1"/>
    <property type="molecule type" value="Genomic_DNA"/>
</dbReference>
<dbReference type="RefSeq" id="WP_377178863.1">
    <property type="nucleotide sequence ID" value="NZ_JBHUJB010000089.1"/>
</dbReference>
<dbReference type="InterPro" id="IPR013783">
    <property type="entry name" value="Ig-like_fold"/>
</dbReference>
<dbReference type="InterPro" id="IPR013424">
    <property type="entry name" value="Ice-binding_C"/>
</dbReference>
<sequence length="134" mass="14459">MEMISIGVTFNFAGTMEAGEEYTLTTRVFNPNSSFINVNVELFNLSDNSSLILSSSETLNAGNGNYRTFTLNYTAQATDAGDTLQVVYRGLNVNSTARDFSIDNVGLSVVAVPEPTTTALLGLGGVALLMRRRY</sequence>
<dbReference type="NCBIfam" id="TIGR02595">
    <property type="entry name" value="PEP_CTERM"/>
    <property type="match status" value="1"/>
</dbReference>
<protein>
    <submittedName>
        <fullName evidence="2">PEP-CTERM sorting domain-containing protein</fullName>
    </submittedName>
</protein>
<organism evidence="2 3">
    <name type="scientific">Rubritalea tangerina</name>
    <dbReference type="NCBI Taxonomy" id="430798"/>
    <lineage>
        <taxon>Bacteria</taxon>
        <taxon>Pseudomonadati</taxon>
        <taxon>Verrucomicrobiota</taxon>
        <taxon>Verrucomicrobiia</taxon>
        <taxon>Verrucomicrobiales</taxon>
        <taxon>Rubritaleaceae</taxon>
        <taxon>Rubritalea</taxon>
    </lineage>
</organism>
<keyword evidence="3" id="KW-1185">Reference proteome</keyword>
<evidence type="ECO:0000259" key="1">
    <source>
        <dbReference type="Pfam" id="PF07589"/>
    </source>
</evidence>
<dbReference type="Proteomes" id="UP001597389">
    <property type="component" value="Unassembled WGS sequence"/>
</dbReference>
<reference evidence="3" key="1">
    <citation type="journal article" date="2019" name="Int. J. Syst. Evol. Microbiol.">
        <title>The Global Catalogue of Microorganisms (GCM) 10K type strain sequencing project: providing services to taxonomists for standard genome sequencing and annotation.</title>
        <authorList>
            <consortium name="The Broad Institute Genomics Platform"/>
            <consortium name="The Broad Institute Genome Sequencing Center for Infectious Disease"/>
            <person name="Wu L."/>
            <person name="Ma J."/>
        </authorList>
    </citation>
    <scope>NUCLEOTIDE SEQUENCE [LARGE SCALE GENOMIC DNA]</scope>
    <source>
        <strain evidence="3">CCUG 57942</strain>
    </source>
</reference>
<feature type="domain" description="Ice-binding protein C-terminal" evidence="1">
    <location>
        <begin position="111"/>
        <end position="133"/>
    </location>
</feature>
<accession>A0ABW4ZFJ7</accession>
<dbReference type="Pfam" id="PF07589">
    <property type="entry name" value="PEP-CTERM"/>
    <property type="match status" value="1"/>
</dbReference>
<evidence type="ECO:0000313" key="3">
    <source>
        <dbReference type="Proteomes" id="UP001597389"/>
    </source>
</evidence>
<comment type="caution">
    <text evidence="2">The sequence shown here is derived from an EMBL/GenBank/DDBJ whole genome shotgun (WGS) entry which is preliminary data.</text>
</comment>
<name>A0ABW4ZFJ7_9BACT</name>
<proteinExistence type="predicted"/>
<dbReference type="Gene3D" id="2.60.40.10">
    <property type="entry name" value="Immunoglobulins"/>
    <property type="match status" value="1"/>
</dbReference>
<evidence type="ECO:0000313" key="2">
    <source>
        <dbReference type="EMBL" id="MFD2160644.1"/>
    </source>
</evidence>
<gene>
    <name evidence="2" type="ORF">ACFSW8_17200</name>
</gene>